<comment type="caution">
    <text evidence="4">The sequence shown here is derived from an EMBL/GenBank/DDBJ whole genome shotgun (WGS) entry which is preliminary data.</text>
</comment>
<gene>
    <name evidence="4" type="ORF">AUF17_14300</name>
</gene>
<name>A0A553SDV2_ENTAV</name>
<dbReference type="SUPFAM" id="SSF53474">
    <property type="entry name" value="alpha/beta-Hydrolases"/>
    <property type="match status" value="1"/>
</dbReference>
<evidence type="ECO:0000313" key="4">
    <source>
        <dbReference type="EMBL" id="TRZ35183.1"/>
    </source>
</evidence>
<keyword evidence="2 4" id="KW-0378">Hydrolase</keyword>
<evidence type="ECO:0000256" key="1">
    <source>
        <dbReference type="ARBA" id="ARBA00010088"/>
    </source>
</evidence>
<dbReference type="GO" id="GO:0006508">
    <property type="term" value="P:proteolysis"/>
    <property type="evidence" value="ECO:0007669"/>
    <property type="project" value="InterPro"/>
</dbReference>
<dbReference type="AlphaFoldDB" id="A0A553SDV2"/>
<evidence type="ECO:0000313" key="5">
    <source>
        <dbReference type="Proteomes" id="UP000316316"/>
    </source>
</evidence>
<dbReference type="InterPro" id="IPR002410">
    <property type="entry name" value="Peptidase_S33"/>
</dbReference>
<organism evidence="4 5">
    <name type="scientific">Enterococcus avium</name>
    <name type="common">Streptococcus avium</name>
    <dbReference type="NCBI Taxonomy" id="33945"/>
    <lineage>
        <taxon>Bacteria</taxon>
        <taxon>Bacillati</taxon>
        <taxon>Bacillota</taxon>
        <taxon>Bacilli</taxon>
        <taxon>Lactobacillales</taxon>
        <taxon>Enterococcaceae</taxon>
        <taxon>Enterococcus</taxon>
    </lineage>
</organism>
<dbReference type="InterPro" id="IPR000073">
    <property type="entry name" value="AB_hydrolase_1"/>
</dbReference>
<dbReference type="PRINTS" id="PR00793">
    <property type="entry name" value="PROAMNOPTASE"/>
</dbReference>
<reference evidence="4 5" key="1">
    <citation type="submission" date="2017-10" db="EMBL/GenBank/DDBJ databases">
        <title>FDA dAtabase for Regulatory Grade micrObial Sequences (FDA-ARGOS): Supporting development and validation of Infectious Disease Dx tests.</title>
        <authorList>
            <person name="Campos J."/>
            <person name="Goldberg B."/>
            <person name="Tallon L.J."/>
            <person name="Sadzewicz L."/>
            <person name="Sengamalay N."/>
            <person name="Ott S."/>
            <person name="Godinez A."/>
            <person name="Nagaraj S."/>
            <person name="Vyas G."/>
            <person name="Aluvathingal J."/>
            <person name="Nadendla S."/>
            <person name="Geyer C."/>
            <person name="Nandy P."/>
            <person name="Hobson J."/>
            <person name="Sichtig H."/>
        </authorList>
    </citation>
    <scope>NUCLEOTIDE SEQUENCE [LARGE SCALE GENOMIC DNA]</scope>
    <source>
        <strain evidence="4 5">FDAARGOS_185</strain>
    </source>
</reference>
<dbReference type="PANTHER" id="PTHR43798">
    <property type="entry name" value="MONOACYLGLYCEROL LIPASE"/>
    <property type="match status" value="1"/>
</dbReference>
<dbReference type="GO" id="GO:0004177">
    <property type="term" value="F:aminopeptidase activity"/>
    <property type="evidence" value="ECO:0007669"/>
    <property type="project" value="UniProtKB-EC"/>
</dbReference>
<dbReference type="PANTHER" id="PTHR43798:SF33">
    <property type="entry name" value="HYDROLASE, PUTATIVE (AFU_ORTHOLOGUE AFUA_2G14860)-RELATED"/>
    <property type="match status" value="1"/>
</dbReference>
<dbReference type="GO" id="GO:0016020">
    <property type="term" value="C:membrane"/>
    <property type="evidence" value="ECO:0007669"/>
    <property type="project" value="TreeGrafter"/>
</dbReference>
<proteinExistence type="inferred from homology"/>
<dbReference type="InterPro" id="IPR029058">
    <property type="entry name" value="AB_hydrolase_fold"/>
</dbReference>
<dbReference type="Gene3D" id="3.40.50.1820">
    <property type="entry name" value="alpha/beta hydrolase"/>
    <property type="match status" value="1"/>
</dbReference>
<evidence type="ECO:0000259" key="3">
    <source>
        <dbReference type="Pfam" id="PF00561"/>
    </source>
</evidence>
<sequence length="392" mass="44295">MLVLGVFIISMLVLVLFSVGLLIKGVLYLFNRFRGRQVLFATKGVRRSLLGMLIVLVLGIVLIMFTQLTAATPKIAKENSIAELRKVELNGRKEWISIRGENRSKPVLLFLAGGPGGSQLAATRYELAKLEKDFIVVNWEQPGSGKAYSAIPRKNLTPEIYVEDGTALVRSLLKEFKQEKLYLLGESWGSALGIFMAKEQPELYHAFIGTGQMVAFEETEKIDYALAMKLAKENGDQKVVDTLRKNGEPPYYGNSVTTKSATYLNYLSQKMAGNPEIQNGGFQTMRDLAAKEYGILDKVNYLRGILQTFNHVYPQLYNVDLRKEYSTLDVPVYFLLGKHDINAPLSLTEDYYQKLDAPNKEIIWFEHSGHNPWINEPERFVEAVQQIAENKK</sequence>
<feature type="domain" description="AB hydrolase-1" evidence="3">
    <location>
        <begin position="106"/>
        <end position="376"/>
    </location>
</feature>
<dbReference type="Proteomes" id="UP000316316">
    <property type="component" value="Unassembled WGS sequence"/>
</dbReference>
<dbReference type="EMBL" id="PDXQ01000001">
    <property type="protein sequence ID" value="TRZ35183.1"/>
    <property type="molecule type" value="Genomic_DNA"/>
</dbReference>
<evidence type="ECO:0000256" key="2">
    <source>
        <dbReference type="ARBA" id="ARBA00022801"/>
    </source>
</evidence>
<accession>A0A553SDV2</accession>
<dbReference type="Pfam" id="PF00561">
    <property type="entry name" value="Abhydrolase_1"/>
    <property type="match status" value="1"/>
</dbReference>
<dbReference type="InterPro" id="IPR050266">
    <property type="entry name" value="AB_hydrolase_sf"/>
</dbReference>
<protein>
    <submittedName>
        <fullName evidence="4">Alpha/beta hydrolase</fullName>
    </submittedName>
</protein>
<comment type="similarity">
    <text evidence="1">Belongs to the peptidase S33 family.</text>
</comment>